<proteinExistence type="predicted"/>
<name>E9D8W9_COCPS</name>
<evidence type="ECO:0000313" key="3">
    <source>
        <dbReference type="Proteomes" id="UP000002497"/>
    </source>
</evidence>
<accession>E9D8W9</accession>
<protein>
    <submittedName>
        <fullName evidence="2">Uncharacterized protein</fullName>
    </submittedName>
</protein>
<gene>
    <name evidence="2" type="ORF">CPSG_06271</name>
</gene>
<sequence>MEFDQLRNNLGLGVYGATSRTALIERKWALGPRELVGAKMDGRCISAPRRVFLNTKLIFRTGRHSLVFHVGNPWIYLMVKSHRLCMSSTNFTYFVPRRCYGVSEGKILVSEFAMHFGCIWSFFPLFLLPFSYRLCFYLHMACQGHGLASISGQ</sequence>
<dbReference type="AlphaFoldDB" id="E9D8W9"/>
<dbReference type="HOGENOM" id="CLU_1713072_0_0_1"/>
<keyword evidence="3" id="KW-1185">Reference proteome</keyword>
<reference evidence="3" key="1">
    <citation type="journal article" date="2010" name="Genome Res.">
        <title>Population genomic sequencing of Coccidioides fungi reveals recent hybridization and transposon control.</title>
        <authorList>
            <person name="Neafsey D.E."/>
            <person name="Barker B.M."/>
            <person name="Sharpton T.J."/>
            <person name="Stajich J.E."/>
            <person name="Park D.J."/>
            <person name="Whiston E."/>
            <person name="Hung C.-Y."/>
            <person name="McMahan C."/>
            <person name="White J."/>
            <person name="Sykes S."/>
            <person name="Heiman D."/>
            <person name="Young S."/>
            <person name="Zeng Q."/>
            <person name="Abouelleil A."/>
            <person name="Aftuck L."/>
            <person name="Bessette D."/>
            <person name="Brown A."/>
            <person name="FitzGerald M."/>
            <person name="Lui A."/>
            <person name="Macdonald J.P."/>
            <person name="Priest M."/>
            <person name="Orbach M.J."/>
            <person name="Galgiani J.N."/>
            <person name="Kirkland T.N."/>
            <person name="Cole G.T."/>
            <person name="Birren B.W."/>
            <person name="Henn M.R."/>
            <person name="Taylor J.W."/>
            <person name="Rounsley S.D."/>
        </authorList>
    </citation>
    <scope>NUCLEOTIDE SEQUENCE [LARGE SCALE GENOMIC DNA]</scope>
    <source>
        <strain evidence="3">RMSCC 757 / Silveira</strain>
    </source>
</reference>
<keyword evidence="1" id="KW-0472">Membrane</keyword>
<evidence type="ECO:0000256" key="1">
    <source>
        <dbReference type="SAM" id="Phobius"/>
    </source>
</evidence>
<dbReference type="VEuPathDB" id="FungiDB:CPSG_06271"/>
<keyword evidence="1" id="KW-0812">Transmembrane</keyword>
<dbReference type="Proteomes" id="UP000002497">
    <property type="component" value="Unassembled WGS sequence"/>
</dbReference>
<dbReference type="EMBL" id="GL636495">
    <property type="protein sequence ID" value="EFW17003.1"/>
    <property type="molecule type" value="Genomic_DNA"/>
</dbReference>
<evidence type="ECO:0000313" key="2">
    <source>
        <dbReference type="EMBL" id="EFW17003.1"/>
    </source>
</evidence>
<organism evidence="3">
    <name type="scientific">Coccidioides posadasii (strain RMSCC 757 / Silveira)</name>
    <name type="common">Valley fever fungus</name>
    <dbReference type="NCBI Taxonomy" id="443226"/>
    <lineage>
        <taxon>Eukaryota</taxon>
        <taxon>Fungi</taxon>
        <taxon>Dikarya</taxon>
        <taxon>Ascomycota</taxon>
        <taxon>Pezizomycotina</taxon>
        <taxon>Eurotiomycetes</taxon>
        <taxon>Eurotiomycetidae</taxon>
        <taxon>Onygenales</taxon>
        <taxon>Onygenaceae</taxon>
        <taxon>Coccidioides</taxon>
    </lineage>
</organism>
<keyword evidence="1" id="KW-1133">Transmembrane helix</keyword>
<feature type="transmembrane region" description="Helical" evidence="1">
    <location>
        <begin position="112"/>
        <end position="130"/>
    </location>
</feature>
<reference evidence="3" key="2">
    <citation type="submission" date="2010-03" db="EMBL/GenBank/DDBJ databases">
        <title>The genome sequence of Coccidioides posadasii strain Silveira.</title>
        <authorList>
            <consortium name="The Broad Institute Genome Sequencing Center for Infectious Disease"/>
            <person name="Neafsey D."/>
            <person name="Orbach M."/>
            <person name="Henn M.R."/>
            <person name="Cole G.T."/>
            <person name="Galgiani J."/>
            <person name="Gardner M.J."/>
            <person name="Kirkland T.N."/>
            <person name="Taylor J.W."/>
            <person name="Young S.K."/>
            <person name="Zeng Q."/>
            <person name="Koehrsen M."/>
            <person name="Alvarado L."/>
            <person name="Berlin A."/>
            <person name="Borenstein D."/>
            <person name="Chapman S.B."/>
            <person name="Chen Z."/>
            <person name="Engels R."/>
            <person name="Freedman E."/>
            <person name="Gellesch M."/>
            <person name="Goldberg J."/>
            <person name="Griggs A."/>
            <person name="Gujja S."/>
            <person name="Heilman E."/>
            <person name="Heiman D."/>
            <person name="Howarth C."/>
            <person name="Jen D."/>
            <person name="Larson L."/>
            <person name="Mehta T."/>
            <person name="Neiman D."/>
            <person name="Park D."/>
            <person name="Pearson M."/>
            <person name="Richards J."/>
            <person name="Roberts A."/>
            <person name="Saif S."/>
            <person name="Shea T."/>
            <person name="Shenoy N."/>
            <person name="Sisk P."/>
            <person name="Stolte C."/>
            <person name="Sykes S."/>
            <person name="Walk T."/>
            <person name="White J."/>
            <person name="Yandava C."/>
            <person name="Haas B."/>
            <person name="Nusbaum C."/>
            <person name="Birren B."/>
        </authorList>
    </citation>
    <scope>NUCLEOTIDE SEQUENCE [LARGE SCALE GENOMIC DNA]</scope>
    <source>
        <strain evidence="3">RMSCC 757 / Silveira</strain>
    </source>
</reference>